<proteinExistence type="predicted"/>
<keyword evidence="1" id="KW-1133">Transmembrane helix</keyword>
<reference evidence="2 3" key="1">
    <citation type="journal article" date="2013" name="Genome Announc.">
        <title>Draft Genome Sequence of Rhodococcus rhodnii Strain LMG5362, a Symbiont of Rhodnius prolixus (Hemiptera, Reduviidae, Triatominae), the Principle Vector of Trypanosoma cruzi.</title>
        <authorList>
            <person name="Pachebat J.A."/>
            <person name="van Keulen G."/>
            <person name="Whitten M.M."/>
            <person name="Girdwood S."/>
            <person name="Del Sol R."/>
            <person name="Dyson P.J."/>
            <person name="Facey P.D."/>
        </authorList>
    </citation>
    <scope>NUCLEOTIDE SEQUENCE [LARGE SCALE GENOMIC DNA]</scope>
    <source>
        <strain evidence="2 3">LMG 5362</strain>
    </source>
</reference>
<keyword evidence="3" id="KW-1185">Reference proteome</keyword>
<gene>
    <name evidence="2" type="ORF">Rrhod_0122</name>
</gene>
<feature type="transmembrane region" description="Helical" evidence="1">
    <location>
        <begin position="98"/>
        <end position="125"/>
    </location>
</feature>
<dbReference type="Gene3D" id="1.20.1250.20">
    <property type="entry name" value="MFS general substrate transporter like domains"/>
    <property type="match status" value="1"/>
</dbReference>
<feature type="transmembrane region" description="Helical" evidence="1">
    <location>
        <begin position="55"/>
        <end position="77"/>
    </location>
</feature>
<evidence type="ECO:0000256" key="1">
    <source>
        <dbReference type="SAM" id="Phobius"/>
    </source>
</evidence>
<sequence>MLFAALIAPALLVMPLWYRYARRHGKRRGLYLASTMFVVACLALVPVIWAPGSWVLAPVALAGVAYAGMQAFPMALLPDVIEADARARGEERGGTLSGVWTALETAGLAFGPALFLAMLALGGFVSSTGDAAPQPDSAITAIAAGFSLVPAALVAVSIVVLHRFRPTTESAAEHRGTDTREQA</sequence>
<dbReference type="AlphaFoldDB" id="R7WWR2"/>
<keyword evidence="1" id="KW-0812">Transmembrane</keyword>
<evidence type="ECO:0008006" key="4">
    <source>
        <dbReference type="Google" id="ProtNLM"/>
    </source>
</evidence>
<evidence type="ECO:0000313" key="3">
    <source>
        <dbReference type="Proteomes" id="UP000013525"/>
    </source>
</evidence>
<dbReference type="EMBL" id="APMY01000003">
    <property type="protein sequence ID" value="EOM78584.1"/>
    <property type="molecule type" value="Genomic_DNA"/>
</dbReference>
<feature type="transmembrane region" description="Helical" evidence="1">
    <location>
        <begin position="137"/>
        <end position="161"/>
    </location>
</feature>
<dbReference type="eggNOG" id="COG2211">
    <property type="taxonomic scope" value="Bacteria"/>
</dbReference>
<comment type="caution">
    <text evidence="2">The sequence shown here is derived from an EMBL/GenBank/DDBJ whole genome shotgun (WGS) entry which is preliminary data.</text>
</comment>
<protein>
    <recommendedName>
        <fullName evidence="4">MFS transporter</fullName>
    </recommendedName>
</protein>
<dbReference type="Pfam" id="PF13347">
    <property type="entry name" value="MFS_2"/>
    <property type="match status" value="1"/>
</dbReference>
<dbReference type="PATRIC" id="fig|1273125.3.peg.120"/>
<name>R7WWR2_9NOCA</name>
<accession>R7WWR2</accession>
<keyword evidence="1" id="KW-0472">Membrane</keyword>
<feature type="transmembrane region" description="Helical" evidence="1">
    <location>
        <begin position="6"/>
        <end position="21"/>
    </location>
</feature>
<dbReference type="Proteomes" id="UP000013525">
    <property type="component" value="Unassembled WGS sequence"/>
</dbReference>
<dbReference type="SUPFAM" id="SSF103473">
    <property type="entry name" value="MFS general substrate transporter"/>
    <property type="match status" value="1"/>
</dbReference>
<dbReference type="InterPro" id="IPR036259">
    <property type="entry name" value="MFS_trans_sf"/>
</dbReference>
<organism evidence="2 3">
    <name type="scientific">Rhodococcus rhodnii LMG 5362</name>
    <dbReference type="NCBI Taxonomy" id="1273125"/>
    <lineage>
        <taxon>Bacteria</taxon>
        <taxon>Bacillati</taxon>
        <taxon>Actinomycetota</taxon>
        <taxon>Actinomycetes</taxon>
        <taxon>Mycobacteriales</taxon>
        <taxon>Nocardiaceae</taxon>
        <taxon>Rhodococcus</taxon>
    </lineage>
</organism>
<feature type="transmembrane region" description="Helical" evidence="1">
    <location>
        <begin position="30"/>
        <end position="49"/>
    </location>
</feature>
<evidence type="ECO:0000313" key="2">
    <source>
        <dbReference type="EMBL" id="EOM78584.1"/>
    </source>
</evidence>